<accession>A0ABD7G996</accession>
<organism evidence="1 2">
    <name type="scientific">Aeromonas hydrophila</name>
    <dbReference type="NCBI Taxonomy" id="644"/>
    <lineage>
        <taxon>Bacteria</taxon>
        <taxon>Pseudomonadati</taxon>
        <taxon>Pseudomonadota</taxon>
        <taxon>Gammaproteobacteria</taxon>
        <taxon>Aeromonadales</taxon>
        <taxon>Aeromonadaceae</taxon>
        <taxon>Aeromonas</taxon>
    </lineage>
</organism>
<name>A0ABD7G996_AERHY</name>
<sequence>MFFAASVLRFLGENHIHQEAGLCTGIDIEIARQSPDVVRKNMGHFTAFLPVPAGVRHPSVPQTGVPCVQRRAASLIPSPFANLAIAEEKA</sequence>
<comment type="caution">
    <text evidence="1">The sequence shown here is derived from an EMBL/GenBank/DDBJ whole genome shotgun (WGS) entry which is preliminary data.</text>
</comment>
<dbReference type="AlphaFoldDB" id="A0ABD7G996"/>
<protein>
    <submittedName>
        <fullName evidence="1">Uncharacterized protein</fullName>
    </submittedName>
</protein>
<dbReference type="EMBL" id="PUTQ01000010">
    <property type="protein sequence ID" value="RCF50359.1"/>
    <property type="molecule type" value="Genomic_DNA"/>
</dbReference>
<reference evidence="1 2" key="1">
    <citation type="journal article" date="2018" name="PLoS ONE">
        <title>Phenotypic characterization and whole genome analysis of extended-spectrum beta-lactamase-producing bacteria isolated from dogs in Germany.</title>
        <authorList>
            <person name="Boehmer T."/>
            <person name="Vogler A.J."/>
            <person name="Thomas A."/>
            <person name="Sauer S."/>
            <person name="Hergenroether M."/>
            <person name="Straubinger R.K."/>
            <person name="Birdsell D."/>
            <person name="Keim P."/>
            <person name="Sahl J.W."/>
            <person name="Williamson C.H."/>
            <person name="Riehm J.M."/>
        </authorList>
    </citation>
    <scope>NUCLEOTIDE SEQUENCE [LARGE SCALE GENOMIC DNA]</scope>
    <source>
        <strain evidence="1 2">AFG_SD03_1510_Ahy_093</strain>
    </source>
</reference>
<proteinExistence type="predicted"/>
<evidence type="ECO:0000313" key="1">
    <source>
        <dbReference type="EMBL" id="RCF50359.1"/>
    </source>
</evidence>
<reference evidence="2" key="2">
    <citation type="submission" date="2018-02" db="EMBL/GenBank/DDBJ databases">
        <title>Phenotypic characterization and whole genome analysis of multidrug-resistant, extended-spectrum beta-lactamase-producing bacteria isolated from dogs in Germany.</title>
        <authorList>
            <person name="Williamson C."/>
        </authorList>
    </citation>
    <scope>NUCLEOTIDE SEQUENCE [LARGE SCALE GENOMIC DNA]</scope>
    <source>
        <strain evidence="2">AFG_SD03_1510_Ahy_093</strain>
    </source>
</reference>
<gene>
    <name evidence="1" type="ORF">C6C11_08955</name>
</gene>
<evidence type="ECO:0000313" key="2">
    <source>
        <dbReference type="Proteomes" id="UP000253075"/>
    </source>
</evidence>
<dbReference type="Proteomes" id="UP000253075">
    <property type="component" value="Unassembled WGS sequence"/>
</dbReference>